<dbReference type="GO" id="GO:0005886">
    <property type="term" value="C:plasma membrane"/>
    <property type="evidence" value="ECO:0007669"/>
    <property type="project" value="InterPro"/>
</dbReference>
<keyword evidence="4" id="KW-0472">Membrane</keyword>
<evidence type="ECO:0000256" key="3">
    <source>
        <dbReference type="ARBA" id="ARBA00022989"/>
    </source>
</evidence>
<evidence type="ECO:0000256" key="4">
    <source>
        <dbReference type="ARBA" id="ARBA00023136"/>
    </source>
</evidence>
<dbReference type="PANTHER" id="PTHR36985">
    <property type="entry name" value="TRANSLOCATION AND ASSEMBLY MODULE SUBUNIT TAMB"/>
    <property type="match status" value="1"/>
</dbReference>
<dbReference type="Pfam" id="PF04357">
    <property type="entry name" value="TamB"/>
    <property type="match status" value="1"/>
</dbReference>
<protein>
    <submittedName>
        <fullName evidence="6">Protein containing DUF490</fullName>
    </submittedName>
</protein>
<sequence length="98" mass="10403">MLNSAAQALGSAGGNLLAKEIGARIGVDASVGDNANLGGAALTVGKYLSPRLYVGYGVGLFTPGQIVTLRYKLSRLFDFEAQSSALYNRFSLKYRIEK</sequence>
<name>T0YX12_9ZZZZ</name>
<evidence type="ECO:0000256" key="2">
    <source>
        <dbReference type="ARBA" id="ARBA00022692"/>
    </source>
</evidence>
<dbReference type="PANTHER" id="PTHR36985:SF1">
    <property type="entry name" value="TRANSLOCATION AND ASSEMBLY MODULE SUBUNIT TAMB"/>
    <property type="match status" value="1"/>
</dbReference>
<evidence type="ECO:0000313" key="6">
    <source>
        <dbReference type="EMBL" id="EQD36497.1"/>
    </source>
</evidence>
<dbReference type="GO" id="GO:0009306">
    <property type="term" value="P:protein secretion"/>
    <property type="evidence" value="ECO:0007669"/>
    <property type="project" value="InterPro"/>
</dbReference>
<reference evidence="6" key="1">
    <citation type="submission" date="2013-08" db="EMBL/GenBank/DDBJ databases">
        <authorList>
            <person name="Mendez C."/>
            <person name="Richter M."/>
            <person name="Ferrer M."/>
            <person name="Sanchez J."/>
        </authorList>
    </citation>
    <scope>NUCLEOTIDE SEQUENCE</scope>
</reference>
<comment type="caution">
    <text evidence="6">The sequence shown here is derived from an EMBL/GenBank/DDBJ whole genome shotgun (WGS) entry which is preliminary data.</text>
</comment>
<dbReference type="GO" id="GO:0097347">
    <property type="term" value="C:TAM protein secretion complex"/>
    <property type="evidence" value="ECO:0007669"/>
    <property type="project" value="TreeGrafter"/>
</dbReference>
<evidence type="ECO:0000256" key="1">
    <source>
        <dbReference type="ARBA" id="ARBA00004167"/>
    </source>
</evidence>
<keyword evidence="2" id="KW-0812">Transmembrane</keyword>
<proteinExistence type="predicted"/>
<comment type="subcellular location">
    <subcellularLocation>
        <location evidence="1">Membrane</location>
        <topology evidence="1">Single-pass membrane protein</topology>
    </subcellularLocation>
</comment>
<reference evidence="6" key="2">
    <citation type="journal article" date="2014" name="ISME J.">
        <title>Microbial stratification in low pH oxic and suboxic macroscopic growths along an acid mine drainage.</title>
        <authorList>
            <person name="Mendez-Garcia C."/>
            <person name="Mesa V."/>
            <person name="Sprenger R.R."/>
            <person name="Richter M."/>
            <person name="Diez M.S."/>
            <person name="Solano J."/>
            <person name="Bargiela R."/>
            <person name="Golyshina O.V."/>
            <person name="Manteca A."/>
            <person name="Ramos J.L."/>
            <person name="Gallego J.R."/>
            <person name="Llorente I."/>
            <person name="Martins Dos Santos V.A."/>
            <person name="Jensen O.N."/>
            <person name="Pelaez A.I."/>
            <person name="Sanchez J."/>
            <person name="Ferrer M."/>
        </authorList>
    </citation>
    <scope>NUCLEOTIDE SEQUENCE</scope>
</reference>
<dbReference type="AlphaFoldDB" id="T0YX12"/>
<evidence type="ECO:0000259" key="5">
    <source>
        <dbReference type="Pfam" id="PF04357"/>
    </source>
</evidence>
<organism evidence="6">
    <name type="scientific">mine drainage metagenome</name>
    <dbReference type="NCBI Taxonomy" id="410659"/>
    <lineage>
        <taxon>unclassified sequences</taxon>
        <taxon>metagenomes</taxon>
        <taxon>ecological metagenomes</taxon>
    </lineage>
</organism>
<accession>T0YX12</accession>
<feature type="domain" description="Translocation and assembly module TamB C-terminal" evidence="5">
    <location>
        <begin position="5"/>
        <end position="97"/>
    </location>
</feature>
<keyword evidence="3" id="KW-1133">Transmembrane helix</keyword>
<dbReference type="EMBL" id="AUZZ01008748">
    <property type="protein sequence ID" value="EQD36497.1"/>
    <property type="molecule type" value="Genomic_DNA"/>
</dbReference>
<gene>
    <name evidence="6" type="ORF">B2A_12138</name>
</gene>
<dbReference type="InterPro" id="IPR007452">
    <property type="entry name" value="TamB_C"/>
</dbReference>